<reference evidence="2 3" key="1">
    <citation type="submission" date="2015-01" db="EMBL/GenBank/DDBJ databases">
        <title>Genome sequence of bacillus megaterium Q3.</title>
        <authorList>
            <person name="Wang Y."/>
            <person name="Luo K."/>
            <person name="Bai L."/>
            <person name="Luo F."/>
        </authorList>
    </citation>
    <scope>NUCLEOTIDE SEQUENCE [LARGE SCALE GENOMIC DNA]</scope>
    <source>
        <strain evidence="2 3">Q3</strain>
    </source>
</reference>
<proteinExistence type="predicted"/>
<dbReference type="Gene3D" id="1.10.443.10">
    <property type="entry name" value="Intergrase catalytic core"/>
    <property type="match status" value="1"/>
</dbReference>
<evidence type="ECO:0000256" key="1">
    <source>
        <dbReference type="ARBA" id="ARBA00023172"/>
    </source>
</evidence>
<dbReference type="SUPFAM" id="SSF56349">
    <property type="entry name" value="DNA breaking-rejoining enzymes"/>
    <property type="match status" value="1"/>
</dbReference>
<keyword evidence="1" id="KW-0233">DNA recombination</keyword>
<organism evidence="2 3">
    <name type="scientific">Priestia megaterium Q3</name>
    <dbReference type="NCBI Taxonomy" id="1452722"/>
    <lineage>
        <taxon>Bacteria</taxon>
        <taxon>Bacillati</taxon>
        <taxon>Bacillota</taxon>
        <taxon>Bacilli</taxon>
        <taxon>Bacillales</taxon>
        <taxon>Bacillaceae</taxon>
        <taxon>Priestia</taxon>
    </lineage>
</organism>
<gene>
    <name evidence="2" type="ORF">AS52_02205</name>
</gene>
<dbReference type="Proteomes" id="UP000036410">
    <property type="component" value="Chromosome"/>
</dbReference>
<dbReference type="EMBL" id="CP010586">
    <property type="protein sequence ID" value="AKP77170.1"/>
    <property type="molecule type" value="Genomic_DNA"/>
</dbReference>
<dbReference type="GO" id="GO:0006310">
    <property type="term" value="P:DNA recombination"/>
    <property type="evidence" value="ECO:0007669"/>
    <property type="project" value="UniProtKB-KW"/>
</dbReference>
<dbReference type="InterPro" id="IPR011010">
    <property type="entry name" value="DNA_brk_join_enz"/>
</dbReference>
<name>A0A806TGA7_PRIMG</name>
<dbReference type="RefSeq" id="WP_049164349.1">
    <property type="nucleotide sequence ID" value="NZ_CP010586.1"/>
</dbReference>
<evidence type="ECO:0000313" key="2">
    <source>
        <dbReference type="EMBL" id="AKP77170.1"/>
    </source>
</evidence>
<evidence type="ECO:0000313" key="3">
    <source>
        <dbReference type="Proteomes" id="UP000036410"/>
    </source>
</evidence>
<accession>A0A806TGA7</accession>
<dbReference type="GO" id="GO:0003677">
    <property type="term" value="F:DNA binding"/>
    <property type="evidence" value="ECO:0007669"/>
    <property type="project" value="InterPro"/>
</dbReference>
<dbReference type="GO" id="GO:0015074">
    <property type="term" value="P:DNA integration"/>
    <property type="evidence" value="ECO:0007669"/>
    <property type="project" value="InterPro"/>
</dbReference>
<protein>
    <submittedName>
        <fullName evidence="2">Phage integrase family protein</fullName>
    </submittedName>
</protein>
<dbReference type="AlphaFoldDB" id="A0A806TGA7"/>
<dbReference type="InterPro" id="IPR013762">
    <property type="entry name" value="Integrase-like_cat_sf"/>
</dbReference>
<sequence>MENINGFNYENLEDMPDYSDDEFDIINAISLANLTIKELTVENIWLSQRFEEDMWALEANKETFQKTYIDFNEISDSVLKIQLKCWAVLLLKTFRPSTVRNHIHNVVKIIVETNGLDASKIQWIEDIISQIPESMRSVVLSSTINFLDYTSNSQYEPITNEIRDIKRKYPTFFSIRTLPPYLDVLRFSYILLSAANKWNKLQKTKFLPILIWWKLTTIIPMRASEFVSLKRNCASFKLKTTGNYNSREFYITLPRRKQKATTKRLSVPDTLPITEDIYNLISEYIKLTEPYGDSETLISYRAYSRTNTRPSTRRSLNEKFYNLSPFHTLLNQFYDEVIKETGLEVISKKEWLIRKENELINRENERLDFEQPSNYIVKINPNDTRHFAICNMMLQGMNSLTIARMAGHQHIETQYNYQAHLEYFVDSRVYELTLLNDLRKNINFGREDFHSTLSIKDARINSLKNYDVSKFSEEDEVEIGYCTDSLKRCEASVCILCSKNWIPPYEIDSHLKELIGMKQQSRKKIKIATKTLIRIYKEMNIEYKTERINPKDTEDLKRAAKQVNSYIHDYSIILAKLGIGEF</sequence>